<evidence type="ECO:0000256" key="1">
    <source>
        <dbReference type="SAM" id="SignalP"/>
    </source>
</evidence>
<dbReference type="AlphaFoldDB" id="A0A8S1L6Z2"/>
<proteinExistence type="predicted"/>
<accession>A0A8S1L6Z2</accession>
<sequence length="90" mass="10181">MRFCVFILLLGLVICNQLNAQSNLRYEYQFAPWSLDCTNKCQSAGGVVCGYETQVCCRSGKCLKHWKSETCDTWDKIHILNCVPGPSSKQ</sequence>
<feature type="chain" id="PRO_5035915831" evidence="1">
    <location>
        <begin position="21"/>
        <end position="90"/>
    </location>
</feature>
<organism evidence="2 3">
    <name type="scientific">Paramecium primaurelia</name>
    <dbReference type="NCBI Taxonomy" id="5886"/>
    <lineage>
        <taxon>Eukaryota</taxon>
        <taxon>Sar</taxon>
        <taxon>Alveolata</taxon>
        <taxon>Ciliophora</taxon>
        <taxon>Intramacronucleata</taxon>
        <taxon>Oligohymenophorea</taxon>
        <taxon>Peniculida</taxon>
        <taxon>Parameciidae</taxon>
        <taxon>Paramecium</taxon>
    </lineage>
</organism>
<evidence type="ECO:0000313" key="2">
    <source>
        <dbReference type="EMBL" id="CAD8062005.1"/>
    </source>
</evidence>
<keyword evidence="3" id="KW-1185">Reference proteome</keyword>
<evidence type="ECO:0000313" key="3">
    <source>
        <dbReference type="Proteomes" id="UP000688137"/>
    </source>
</evidence>
<dbReference type="Proteomes" id="UP000688137">
    <property type="component" value="Unassembled WGS sequence"/>
</dbReference>
<reference evidence="2" key="1">
    <citation type="submission" date="2021-01" db="EMBL/GenBank/DDBJ databases">
        <authorList>
            <consortium name="Genoscope - CEA"/>
            <person name="William W."/>
        </authorList>
    </citation>
    <scope>NUCLEOTIDE SEQUENCE</scope>
</reference>
<keyword evidence="1" id="KW-0732">Signal</keyword>
<dbReference type="EMBL" id="CAJJDM010000031">
    <property type="protein sequence ID" value="CAD8062005.1"/>
    <property type="molecule type" value="Genomic_DNA"/>
</dbReference>
<protein>
    <submittedName>
        <fullName evidence="2">Uncharacterized protein</fullName>
    </submittedName>
</protein>
<gene>
    <name evidence="2" type="ORF">PPRIM_AZ9-3.1.T0320281</name>
</gene>
<comment type="caution">
    <text evidence="2">The sequence shown here is derived from an EMBL/GenBank/DDBJ whole genome shotgun (WGS) entry which is preliminary data.</text>
</comment>
<dbReference type="OMA" id="CNQLNAQ"/>
<name>A0A8S1L6Z2_PARPR</name>
<feature type="signal peptide" evidence="1">
    <location>
        <begin position="1"/>
        <end position="20"/>
    </location>
</feature>